<dbReference type="GO" id="GO:0009228">
    <property type="term" value="P:thiamine biosynthetic process"/>
    <property type="evidence" value="ECO:0007669"/>
    <property type="project" value="UniProtKB-KW"/>
</dbReference>
<dbReference type="PANTHER" id="PTHR20857">
    <property type="entry name" value="THIAMINE-PHOSPHATE PYROPHOSPHORYLASE"/>
    <property type="match status" value="1"/>
</dbReference>
<evidence type="ECO:0000313" key="7">
    <source>
        <dbReference type="Proteomes" id="UP000290588"/>
    </source>
</evidence>
<dbReference type="CDD" id="cd00564">
    <property type="entry name" value="TMP_TenI"/>
    <property type="match status" value="1"/>
</dbReference>
<organism evidence="5 7">
    <name type="scientific">Arcobacter ellisii</name>
    <dbReference type="NCBI Taxonomy" id="913109"/>
    <lineage>
        <taxon>Bacteria</taxon>
        <taxon>Pseudomonadati</taxon>
        <taxon>Campylobacterota</taxon>
        <taxon>Epsilonproteobacteria</taxon>
        <taxon>Campylobacterales</taxon>
        <taxon>Arcobacteraceae</taxon>
        <taxon>Arcobacter</taxon>
    </lineage>
</organism>
<dbReference type="Pfam" id="PF02581">
    <property type="entry name" value="TMP-TENI"/>
    <property type="match status" value="1"/>
</dbReference>
<dbReference type="SUPFAM" id="SSF51391">
    <property type="entry name" value="Thiamin phosphate synthase"/>
    <property type="match status" value="1"/>
</dbReference>
<dbReference type="GO" id="GO:0004789">
    <property type="term" value="F:thiamine-phosphate diphosphorylase activity"/>
    <property type="evidence" value="ECO:0007669"/>
    <property type="project" value="TreeGrafter"/>
</dbReference>
<reference evidence="4 6" key="2">
    <citation type="submission" date="2018-08" db="EMBL/GenBank/DDBJ databases">
        <title>Complete genome of the Arcobacter ellisii type strain LMG 26155.</title>
        <authorList>
            <person name="Miller W.G."/>
            <person name="Yee E."/>
            <person name="Bono J.L."/>
        </authorList>
    </citation>
    <scope>NUCLEOTIDE SEQUENCE [LARGE SCALE GENOMIC DNA]</scope>
    <source>
        <strain evidence="4 6">LMG 26155</strain>
    </source>
</reference>
<dbReference type="AlphaFoldDB" id="A0A347UB99"/>
<evidence type="ECO:0000313" key="4">
    <source>
        <dbReference type="EMBL" id="AXX96127.1"/>
    </source>
</evidence>
<evidence type="ECO:0000259" key="3">
    <source>
        <dbReference type="Pfam" id="PF02581"/>
    </source>
</evidence>
<evidence type="ECO:0000256" key="2">
    <source>
        <dbReference type="ARBA" id="ARBA00022977"/>
    </source>
</evidence>
<dbReference type="PANTHER" id="PTHR20857:SF15">
    <property type="entry name" value="THIAMINE-PHOSPHATE SYNTHASE"/>
    <property type="match status" value="1"/>
</dbReference>
<reference evidence="5 7" key="1">
    <citation type="submission" date="2017-09" db="EMBL/GenBank/DDBJ databases">
        <title>Genomics of the genus Arcobacter.</title>
        <authorList>
            <person name="Perez-Cataluna A."/>
            <person name="Figueras M.J."/>
            <person name="Salas-Masso N."/>
        </authorList>
    </citation>
    <scope>NUCLEOTIDE SEQUENCE [LARGE SCALE GENOMIC DNA]</scope>
    <source>
        <strain evidence="5 7">CECT 7837</strain>
    </source>
</reference>
<dbReference type="RefSeq" id="WP_118918272.1">
    <property type="nucleotide sequence ID" value="NZ_CP032097.1"/>
</dbReference>
<dbReference type="GO" id="GO:0005737">
    <property type="term" value="C:cytoplasm"/>
    <property type="evidence" value="ECO:0007669"/>
    <property type="project" value="TreeGrafter"/>
</dbReference>
<dbReference type="EMBL" id="NXIG01000003">
    <property type="protein sequence ID" value="RXI32025.1"/>
    <property type="molecule type" value="Genomic_DNA"/>
</dbReference>
<dbReference type="InterPro" id="IPR013785">
    <property type="entry name" value="Aldolase_TIM"/>
</dbReference>
<dbReference type="OrthoDB" id="5347413at2"/>
<name>A0A347UB99_9BACT</name>
<gene>
    <name evidence="4" type="ORF">AELL_2520</name>
    <name evidence="5" type="ORF">CP962_04375</name>
</gene>
<evidence type="ECO:0000313" key="5">
    <source>
        <dbReference type="EMBL" id="RXI32025.1"/>
    </source>
</evidence>
<dbReference type="InterPro" id="IPR036206">
    <property type="entry name" value="ThiamineP_synth_sf"/>
</dbReference>
<evidence type="ECO:0000313" key="6">
    <source>
        <dbReference type="Proteomes" id="UP000262582"/>
    </source>
</evidence>
<dbReference type="EMBL" id="CP032097">
    <property type="protein sequence ID" value="AXX96127.1"/>
    <property type="molecule type" value="Genomic_DNA"/>
</dbReference>
<dbReference type="InterPro" id="IPR022998">
    <property type="entry name" value="ThiamineP_synth_TenI"/>
</dbReference>
<dbReference type="Proteomes" id="UP000262582">
    <property type="component" value="Chromosome"/>
</dbReference>
<proteinExistence type="predicted"/>
<protein>
    <submittedName>
        <fullName evidence="4 5">Thiamine phosphate synthase</fullName>
    </submittedName>
</protein>
<sequence>MKKYLITDPQYYTNDIEIFRETLIKTLTKHKIDIACFRDKESKNFEELAKIFIEICKKFNIKEILLNSNYLLAKKLGATGVHLNSKQFDKIKEAKEKNLFTIISCHTFLEIEKAIEQKADAITFSPIFNTPNKGEPKGIEKLEEATNLYKDINIIALGGIVSEEQIAKIENKKAYGFASIRYFI</sequence>
<evidence type="ECO:0000256" key="1">
    <source>
        <dbReference type="ARBA" id="ARBA00004948"/>
    </source>
</evidence>
<dbReference type="Gene3D" id="3.20.20.70">
    <property type="entry name" value="Aldolase class I"/>
    <property type="match status" value="1"/>
</dbReference>
<dbReference type="Proteomes" id="UP000290588">
    <property type="component" value="Unassembled WGS sequence"/>
</dbReference>
<dbReference type="KEGG" id="aell:AELL_2520"/>
<keyword evidence="2" id="KW-0784">Thiamine biosynthesis</keyword>
<accession>A0A347UB99</accession>
<feature type="domain" description="Thiamine phosphate synthase/TenI" evidence="3">
    <location>
        <begin position="4"/>
        <end position="181"/>
    </location>
</feature>
<comment type="pathway">
    <text evidence="1">Cofactor biosynthesis; thiamine diphosphate biosynthesis.</text>
</comment>
<keyword evidence="6" id="KW-1185">Reference proteome</keyword>